<organism evidence="7 8">
    <name type="scientific">Halocatena pleomorpha</name>
    <dbReference type="NCBI Taxonomy" id="1785090"/>
    <lineage>
        <taxon>Archaea</taxon>
        <taxon>Methanobacteriati</taxon>
        <taxon>Methanobacteriota</taxon>
        <taxon>Stenosarchaea group</taxon>
        <taxon>Halobacteria</taxon>
        <taxon>Halobacteriales</taxon>
        <taxon>Natronomonadaceae</taxon>
        <taxon>Halocatena</taxon>
    </lineage>
</organism>
<feature type="transmembrane region" description="Helical" evidence="6">
    <location>
        <begin position="182"/>
        <end position="202"/>
    </location>
</feature>
<feature type="transmembrane region" description="Helical" evidence="6">
    <location>
        <begin position="20"/>
        <end position="37"/>
    </location>
</feature>
<keyword evidence="2" id="KW-1003">Cell membrane</keyword>
<feature type="transmembrane region" description="Helical" evidence="6">
    <location>
        <begin position="85"/>
        <end position="111"/>
    </location>
</feature>
<proteinExistence type="predicted"/>
<keyword evidence="3 6" id="KW-0812">Transmembrane</keyword>
<evidence type="ECO:0000256" key="6">
    <source>
        <dbReference type="SAM" id="Phobius"/>
    </source>
</evidence>
<dbReference type="PANTHER" id="PTHR30250:SF11">
    <property type="entry name" value="O-ANTIGEN TRANSPORTER-RELATED"/>
    <property type="match status" value="1"/>
</dbReference>
<feature type="transmembrane region" description="Helical" evidence="6">
    <location>
        <begin position="242"/>
        <end position="261"/>
    </location>
</feature>
<gene>
    <name evidence="7" type="ORF">EIK79_02275</name>
</gene>
<dbReference type="EMBL" id="RRCH01000003">
    <property type="protein sequence ID" value="RRJ33645.1"/>
    <property type="molecule type" value="Genomic_DNA"/>
</dbReference>
<evidence type="ECO:0000313" key="8">
    <source>
        <dbReference type="Proteomes" id="UP000282322"/>
    </source>
</evidence>
<feature type="transmembrane region" description="Helical" evidence="6">
    <location>
        <begin position="156"/>
        <end position="176"/>
    </location>
</feature>
<keyword evidence="4 6" id="KW-1133">Transmembrane helix</keyword>
<evidence type="ECO:0000256" key="3">
    <source>
        <dbReference type="ARBA" id="ARBA00022692"/>
    </source>
</evidence>
<protein>
    <submittedName>
        <fullName evidence="7">Flippase</fullName>
    </submittedName>
</protein>
<feature type="transmembrane region" description="Helical" evidence="6">
    <location>
        <begin position="334"/>
        <end position="353"/>
    </location>
</feature>
<accession>A0A3P3RJT5</accession>
<sequence length="493" mass="52258">MTIARKVMRGLQAMLVAEGARMVSKGLIVIVLANYFLSPDEYGLLFLSLSVLGTGLLFSYLGFAKSAARYITEYKTKDPIQIPHIVTTSLQYNLVSIIVVSVTFVLGSGFISELANEPGIQPFLVIGSLYIVTMTLSKFTTVVFQGFNRVRWSACIGALANVSLLVFTVVFLLAGLGAIGALAGYVLGHALAAAVGLGVIFVQFVPKYAGKGGVESGLPKKILRYSIPLTITRSGHTLDKNVDTILVGFFLNPAAVAFYVLGKQIADFVTVPATSLGFAVSPAYGEQKASDALGRAGELYEHAFVHTVMLYLPAGAGLILVSEPTIRYVFGTDYLGAVPVVQVFGVYIVLRAIDKITNDGLDFVGRARDRAIAKTGASVGNVVLNVLFIPVIGVVGAALSTVITYVVLIGVEIYIIDQEFPIARTRLCRETLLVCAITALMSVVVVVLLPLVSNLVSLLTVIALAGGVWAGLALVSGLIDVALVQSFLQSVTE</sequence>
<keyword evidence="8" id="KW-1185">Reference proteome</keyword>
<dbReference type="AlphaFoldDB" id="A0A3P3RJT5"/>
<dbReference type="OrthoDB" id="202076at2157"/>
<dbReference type="PANTHER" id="PTHR30250">
    <property type="entry name" value="PST FAMILY PREDICTED COLANIC ACID TRANSPORTER"/>
    <property type="match status" value="1"/>
</dbReference>
<dbReference type="GO" id="GO:0005886">
    <property type="term" value="C:plasma membrane"/>
    <property type="evidence" value="ECO:0007669"/>
    <property type="project" value="UniProtKB-SubCell"/>
</dbReference>
<feature type="transmembrane region" description="Helical" evidence="6">
    <location>
        <begin position="123"/>
        <end position="144"/>
    </location>
</feature>
<feature type="transmembrane region" description="Helical" evidence="6">
    <location>
        <begin position="458"/>
        <end position="484"/>
    </location>
</feature>
<evidence type="ECO:0000256" key="5">
    <source>
        <dbReference type="ARBA" id="ARBA00023136"/>
    </source>
</evidence>
<dbReference type="RefSeq" id="WP_124953512.1">
    <property type="nucleotide sequence ID" value="NZ_RRCH01000003.1"/>
</dbReference>
<dbReference type="InterPro" id="IPR050833">
    <property type="entry name" value="Poly_Biosynth_Transport"/>
</dbReference>
<dbReference type="Pfam" id="PF01943">
    <property type="entry name" value="Polysacc_synt"/>
    <property type="match status" value="1"/>
</dbReference>
<name>A0A3P3RJT5_9EURY</name>
<dbReference type="Proteomes" id="UP000282322">
    <property type="component" value="Unassembled WGS sequence"/>
</dbReference>
<evidence type="ECO:0000256" key="2">
    <source>
        <dbReference type="ARBA" id="ARBA00022475"/>
    </source>
</evidence>
<evidence type="ECO:0000256" key="1">
    <source>
        <dbReference type="ARBA" id="ARBA00004651"/>
    </source>
</evidence>
<evidence type="ECO:0000313" key="7">
    <source>
        <dbReference type="EMBL" id="RRJ33645.1"/>
    </source>
</evidence>
<keyword evidence="5 6" id="KW-0472">Membrane</keyword>
<feature type="transmembrane region" description="Helical" evidence="6">
    <location>
        <begin position="303"/>
        <end position="322"/>
    </location>
</feature>
<comment type="caution">
    <text evidence="7">The sequence shown here is derived from an EMBL/GenBank/DDBJ whole genome shotgun (WGS) entry which is preliminary data.</text>
</comment>
<feature type="transmembrane region" description="Helical" evidence="6">
    <location>
        <begin position="43"/>
        <end position="64"/>
    </location>
</feature>
<dbReference type="CDD" id="cd13128">
    <property type="entry name" value="MATE_Wzx_like"/>
    <property type="match status" value="1"/>
</dbReference>
<dbReference type="InterPro" id="IPR002797">
    <property type="entry name" value="Polysacc_synth"/>
</dbReference>
<reference evidence="7 8" key="1">
    <citation type="submission" date="2018-11" db="EMBL/GenBank/DDBJ databases">
        <title>Taxonoimc description of Halomarina strain SPP-AMP-1.</title>
        <authorList>
            <person name="Pal Y."/>
            <person name="Srinivasana K."/>
            <person name="Verma A."/>
            <person name="Kumar P."/>
        </authorList>
    </citation>
    <scope>NUCLEOTIDE SEQUENCE [LARGE SCALE GENOMIC DNA]</scope>
    <source>
        <strain evidence="7 8">SPP-AMP-1</strain>
    </source>
</reference>
<feature type="transmembrane region" description="Helical" evidence="6">
    <location>
        <begin position="387"/>
        <end position="411"/>
    </location>
</feature>
<comment type="subcellular location">
    <subcellularLocation>
        <location evidence="1">Cell membrane</location>
        <topology evidence="1">Multi-pass membrane protein</topology>
    </subcellularLocation>
</comment>
<evidence type="ECO:0000256" key="4">
    <source>
        <dbReference type="ARBA" id="ARBA00022989"/>
    </source>
</evidence>
<feature type="transmembrane region" description="Helical" evidence="6">
    <location>
        <begin position="432"/>
        <end position="452"/>
    </location>
</feature>